<evidence type="ECO:0000313" key="3">
    <source>
        <dbReference type="Proteomes" id="UP001604335"/>
    </source>
</evidence>
<accession>A0ABW7CC08</accession>
<keyword evidence="1" id="KW-0472">Membrane</keyword>
<name>A0ABW7CC08_9CYAN</name>
<reference evidence="3" key="1">
    <citation type="journal article" date="2024" name="Algal Res.">
        <title>Biochemical, toxicological and genomic investigation of a high-biomass producing Limnothrix strain isolated from Italian shallow drinking water reservoir.</title>
        <authorList>
            <person name="Simonazzi M."/>
            <person name="Shishido T.K."/>
            <person name="Delbaje E."/>
            <person name="Wahlsten M."/>
            <person name="Fewer D.P."/>
            <person name="Sivonen K."/>
            <person name="Pezzolesi L."/>
            <person name="Pistocchi R."/>
        </authorList>
    </citation>
    <scope>NUCLEOTIDE SEQUENCE [LARGE SCALE GENOMIC DNA]</scope>
    <source>
        <strain evidence="3">LRLZ20PSL1</strain>
    </source>
</reference>
<keyword evidence="3" id="KW-1185">Reference proteome</keyword>
<dbReference type="RefSeq" id="WP_190531217.1">
    <property type="nucleotide sequence ID" value="NZ_JAZAQF010000078.1"/>
</dbReference>
<organism evidence="2 3">
    <name type="scientific">Limnothrix redekei LRLZ20PSL1</name>
    <dbReference type="NCBI Taxonomy" id="3112953"/>
    <lineage>
        <taxon>Bacteria</taxon>
        <taxon>Bacillati</taxon>
        <taxon>Cyanobacteriota</taxon>
        <taxon>Cyanophyceae</taxon>
        <taxon>Pseudanabaenales</taxon>
        <taxon>Pseudanabaenaceae</taxon>
        <taxon>Limnothrix</taxon>
    </lineage>
</organism>
<keyword evidence="1" id="KW-1133">Transmembrane helix</keyword>
<dbReference type="EMBL" id="JAZAQF010000078">
    <property type="protein sequence ID" value="MFG3818684.1"/>
    <property type="molecule type" value="Genomic_DNA"/>
</dbReference>
<keyword evidence="1" id="KW-0812">Transmembrane</keyword>
<dbReference type="Proteomes" id="UP001604335">
    <property type="component" value="Unassembled WGS sequence"/>
</dbReference>
<feature type="transmembrane region" description="Helical" evidence="1">
    <location>
        <begin position="328"/>
        <end position="350"/>
    </location>
</feature>
<sequence length="352" mass="37554">MSQTELLLLARQGNVEAIATLMNRKLQTAGIAVEVSLDGNCLILNLLGADRAPDRPALMTFVRKGMNILKVEPVGVVRVSGWAAGAGAPTWTDALYLANDGSGMSLATPPLSALGLTGSPSYTIAPSPAPAPSEISATYDPGNTGFVAPAPAPNPAPAPQLPPIYPEPTYPNPEEAIDLIQPEKVYEDWLAETGQLGFPMQGAIPKLAEFLVYFLNAPEEQLIDVVSVRIDDGPAVLLVTSTRLCAIALPSFWSQQPVRELAAFAYGGISRVGVSRDGLGIETTLGKQLLAYFSNPVLGEAFVNRSLVRFCPVEADPSLPSPKDERSILFYGLAILAVVYLLILLLHWIWGR</sequence>
<gene>
    <name evidence="2" type="ORF">VPK24_13635</name>
</gene>
<proteinExistence type="predicted"/>
<protein>
    <submittedName>
        <fullName evidence="2">Uncharacterized protein</fullName>
    </submittedName>
</protein>
<comment type="caution">
    <text evidence="2">The sequence shown here is derived from an EMBL/GenBank/DDBJ whole genome shotgun (WGS) entry which is preliminary data.</text>
</comment>
<evidence type="ECO:0000256" key="1">
    <source>
        <dbReference type="SAM" id="Phobius"/>
    </source>
</evidence>
<evidence type="ECO:0000313" key="2">
    <source>
        <dbReference type="EMBL" id="MFG3818684.1"/>
    </source>
</evidence>